<evidence type="ECO:0000313" key="4">
    <source>
        <dbReference type="Proteomes" id="UP000762676"/>
    </source>
</evidence>
<feature type="compositionally biased region" description="Pro residues" evidence="1">
    <location>
        <begin position="42"/>
        <end position="52"/>
    </location>
</feature>
<feature type="chain" id="PRO_5043405473" evidence="2">
    <location>
        <begin position="21"/>
        <end position="126"/>
    </location>
</feature>
<dbReference type="EMBL" id="BMAT01013083">
    <property type="protein sequence ID" value="GFS05418.1"/>
    <property type="molecule type" value="Genomic_DNA"/>
</dbReference>
<accession>A0AAV4I4P9</accession>
<feature type="compositionally biased region" description="Pro residues" evidence="1">
    <location>
        <begin position="22"/>
        <end position="34"/>
    </location>
</feature>
<evidence type="ECO:0000313" key="3">
    <source>
        <dbReference type="EMBL" id="GFS05418.1"/>
    </source>
</evidence>
<comment type="caution">
    <text evidence="3">The sequence shown here is derived from an EMBL/GenBank/DDBJ whole genome shotgun (WGS) entry which is preliminary data.</text>
</comment>
<feature type="signal peptide" evidence="2">
    <location>
        <begin position="1"/>
        <end position="20"/>
    </location>
</feature>
<proteinExistence type="predicted"/>
<evidence type="ECO:0000256" key="1">
    <source>
        <dbReference type="SAM" id="MobiDB-lite"/>
    </source>
</evidence>
<gene>
    <name evidence="3" type="ORF">ElyMa_006519500</name>
</gene>
<reference evidence="3 4" key="1">
    <citation type="journal article" date="2021" name="Elife">
        <title>Chloroplast acquisition without the gene transfer in kleptoplastic sea slugs, Plakobranchus ocellatus.</title>
        <authorList>
            <person name="Maeda T."/>
            <person name="Takahashi S."/>
            <person name="Yoshida T."/>
            <person name="Shimamura S."/>
            <person name="Takaki Y."/>
            <person name="Nagai Y."/>
            <person name="Toyoda A."/>
            <person name="Suzuki Y."/>
            <person name="Arimoto A."/>
            <person name="Ishii H."/>
            <person name="Satoh N."/>
            <person name="Nishiyama T."/>
            <person name="Hasebe M."/>
            <person name="Maruyama T."/>
            <person name="Minagawa J."/>
            <person name="Obokata J."/>
            <person name="Shigenobu S."/>
        </authorList>
    </citation>
    <scope>NUCLEOTIDE SEQUENCE [LARGE SCALE GENOMIC DNA]</scope>
</reference>
<keyword evidence="2" id="KW-0732">Signal</keyword>
<feature type="region of interest" description="Disordered" evidence="1">
    <location>
        <begin position="20"/>
        <end position="80"/>
    </location>
</feature>
<dbReference type="Proteomes" id="UP000762676">
    <property type="component" value="Unassembled WGS sequence"/>
</dbReference>
<keyword evidence="4" id="KW-1185">Reference proteome</keyword>
<organism evidence="3 4">
    <name type="scientific">Elysia marginata</name>
    <dbReference type="NCBI Taxonomy" id="1093978"/>
    <lineage>
        <taxon>Eukaryota</taxon>
        <taxon>Metazoa</taxon>
        <taxon>Spiralia</taxon>
        <taxon>Lophotrochozoa</taxon>
        <taxon>Mollusca</taxon>
        <taxon>Gastropoda</taxon>
        <taxon>Heterobranchia</taxon>
        <taxon>Euthyneura</taxon>
        <taxon>Panpulmonata</taxon>
        <taxon>Sacoglossa</taxon>
        <taxon>Placobranchoidea</taxon>
        <taxon>Plakobranchidae</taxon>
        <taxon>Elysia</taxon>
    </lineage>
</organism>
<evidence type="ECO:0000256" key="2">
    <source>
        <dbReference type="SAM" id="SignalP"/>
    </source>
</evidence>
<dbReference type="AlphaFoldDB" id="A0AAV4I4P9"/>
<sequence length="126" mass="13556">MWKAACFLAVVLALFVSAQQQPQPPKPVPVPAPPVAQYRPPVYHPPQGPGQPPTDDLPGHPPPDYLPPQARQPPTREPGFVGAVQDVVQAGTKLGKSLWKVGTYPVRWIPGVQSLFDGLSSLTGRK</sequence>
<protein>
    <submittedName>
        <fullName evidence="3">Uncharacterized protein</fullName>
    </submittedName>
</protein>
<name>A0AAV4I4P9_9GAST</name>